<dbReference type="OMA" id="CEYERLP"/>
<dbReference type="InterPro" id="IPR051847">
    <property type="entry name" value="RNA_proc/Spliceosome_comp"/>
</dbReference>
<dbReference type="SMART" id="SM00360">
    <property type="entry name" value="RRM"/>
    <property type="match status" value="1"/>
</dbReference>
<dbReference type="PROSITE" id="PS50102">
    <property type="entry name" value="RRM"/>
    <property type="match status" value="1"/>
</dbReference>
<protein>
    <recommendedName>
        <fullName evidence="4">RRM domain-containing protein</fullName>
    </recommendedName>
</protein>
<dbReference type="RefSeq" id="XP_038051066.1">
    <property type="nucleotide sequence ID" value="XM_038195138.1"/>
</dbReference>
<dbReference type="Gene3D" id="3.30.70.330">
    <property type="match status" value="1"/>
</dbReference>
<dbReference type="InterPro" id="IPR012677">
    <property type="entry name" value="Nucleotide-bd_a/b_plait_sf"/>
</dbReference>
<evidence type="ECO:0000256" key="3">
    <source>
        <dbReference type="SAM" id="MobiDB-lite"/>
    </source>
</evidence>
<sequence length="539" mass="62197">MILMDGPRNKIRISNLSAAASHSKISHIFKKFGQITKVYIQRQGATWNCGGLAYVAYTDAESAAKAVDEMNGEMFDETIMSVELVSEREFLHHVKTMPASSMVDGATKPSRKQKKAPAPTQLTPKDIALAPNAEWEPYIPPSQYGPVQYPAVKKEALSDSPQPLPPGTTPKNNSPFAKKNNSRHEKPQSRKTQAASAVGVARQESKYNPEDRGGRPSLRGTYKSAPKHPVPNMSHKGDHYDPPSTCGDPPRKTAANDSLMQNTLRGDRRSFGDDPYRDPVYQDPPRKMATSDPLTQRSLRGDRRSFGDDPHRDPVYQDLPRSSRADHHTDHSRNHRSHPRSDPEPPLRSLLPRRDYEDDPHLESDRRRHDRYDAPRSRDYEYERFPATSHRERSPSRHHWDLDPLPSTSKRRVYPDDYIEVPRARLYDDDPLRRDPYPRDPYPRDDRRDLDPREERLYREPVRDGYREPDRVDDRYSLERDRADAWGHDDRRLSDDRLYREPERASSQESRTLGIDRPTYDYSLETTLGADRPTYDYSL</sequence>
<dbReference type="GO" id="GO:0003723">
    <property type="term" value="F:RNA binding"/>
    <property type="evidence" value="ECO:0007669"/>
    <property type="project" value="UniProtKB-UniRule"/>
</dbReference>
<feature type="region of interest" description="Disordered" evidence="3">
    <location>
        <begin position="497"/>
        <end position="518"/>
    </location>
</feature>
<dbReference type="PANTHER" id="PTHR45880">
    <property type="entry name" value="RNA-BINDING MOTIF PROTEIN, X-LINKED 2"/>
    <property type="match status" value="1"/>
</dbReference>
<evidence type="ECO:0000256" key="2">
    <source>
        <dbReference type="PROSITE-ProRule" id="PRU00176"/>
    </source>
</evidence>
<dbReference type="GO" id="GO:0005686">
    <property type="term" value="C:U2 snRNP"/>
    <property type="evidence" value="ECO:0007669"/>
    <property type="project" value="TreeGrafter"/>
</dbReference>
<dbReference type="PANTHER" id="PTHR45880:SF1">
    <property type="entry name" value="RNA-BINDING MOTIF PROTEIN, X-LINKED 2"/>
    <property type="match status" value="1"/>
</dbReference>
<organism evidence="5 6">
    <name type="scientific">Patiria miniata</name>
    <name type="common">Bat star</name>
    <name type="synonym">Asterina miniata</name>
    <dbReference type="NCBI Taxonomy" id="46514"/>
    <lineage>
        <taxon>Eukaryota</taxon>
        <taxon>Metazoa</taxon>
        <taxon>Echinodermata</taxon>
        <taxon>Eleutherozoa</taxon>
        <taxon>Asterozoa</taxon>
        <taxon>Asteroidea</taxon>
        <taxon>Valvatacea</taxon>
        <taxon>Valvatida</taxon>
        <taxon>Asterinidae</taxon>
        <taxon>Patiria</taxon>
    </lineage>
</organism>
<accession>A0A913ZJ30</accession>
<dbReference type="SUPFAM" id="SSF54928">
    <property type="entry name" value="RNA-binding domain, RBD"/>
    <property type="match status" value="1"/>
</dbReference>
<feature type="compositionally biased region" description="Basic and acidic residues" evidence="3">
    <location>
        <begin position="203"/>
        <end position="214"/>
    </location>
</feature>
<evidence type="ECO:0000313" key="6">
    <source>
        <dbReference type="Proteomes" id="UP000887568"/>
    </source>
</evidence>
<dbReference type="EnsemblMetazoa" id="XM_038195138.1">
    <property type="protein sequence ID" value="XP_038051066.1"/>
    <property type="gene ID" value="LOC119724195"/>
</dbReference>
<proteinExistence type="predicted"/>
<name>A0A913ZJ30_PATMI</name>
<feature type="compositionally biased region" description="Polar residues" evidence="3">
    <location>
        <begin position="255"/>
        <end position="264"/>
    </location>
</feature>
<dbReference type="InterPro" id="IPR035979">
    <property type="entry name" value="RBD_domain_sf"/>
</dbReference>
<dbReference type="InterPro" id="IPR000504">
    <property type="entry name" value="RRM_dom"/>
</dbReference>
<feature type="region of interest" description="Disordered" evidence="3">
    <location>
        <begin position="101"/>
        <end position="127"/>
    </location>
</feature>
<keyword evidence="1 2" id="KW-0694">RNA-binding</keyword>
<feature type="compositionally biased region" description="Basic and acidic residues" evidence="3">
    <location>
        <begin position="497"/>
        <end position="506"/>
    </location>
</feature>
<dbReference type="GO" id="GO:0071011">
    <property type="term" value="C:precatalytic spliceosome"/>
    <property type="evidence" value="ECO:0007669"/>
    <property type="project" value="TreeGrafter"/>
</dbReference>
<feature type="compositionally biased region" description="Basic and acidic residues" evidence="3">
    <location>
        <begin position="299"/>
        <end position="332"/>
    </location>
</feature>
<evidence type="ECO:0000256" key="1">
    <source>
        <dbReference type="ARBA" id="ARBA00022884"/>
    </source>
</evidence>
<evidence type="ECO:0000259" key="4">
    <source>
        <dbReference type="PROSITE" id="PS50102"/>
    </source>
</evidence>
<dbReference type="GO" id="GO:0000398">
    <property type="term" value="P:mRNA splicing, via spliceosome"/>
    <property type="evidence" value="ECO:0007669"/>
    <property type="project" value="TreeGrafter"/>
</dbReference>
<keyword evidence="6" id="KW-1185">Reference proteome</keyword>
<feature type="domain" description="RRM" evidence="4">
    <location>
        <begin position="9"/>
        <end position="87"/>
    </location>
</feature>
<feature type="compositionally biased region" description="Basic and acidic residues" evidence="3">
    <location>
        <begin position="420"/>
        <end position="470"/>
    </location>
</feature>
<dbReference type="Pfam" id="PF00076">
    <property type="entry name" value="RRM_1"/>
    <property type="match status" value="1"/>
</dbReference>
<feature type="compositionally biased region" description="Basic and acidic residues" evidence="3">
    <location>
        <begin position="352"/>
        <end position="402"/>
    </location>
</feature>
<reference evidence="5" key="1">
    <citation type="submission" date="2022-11" db="UniProtKB">
        <authorList>
            <consortium name="EnsemblMetazoa"/>
        </authorList>
    </citation>
    <scope>IDENTIFICATION</scope>
</reference>
<dbReference type="GeneID" id="119724195"/>
<feature type="compositionally biased region" description="Basic and acidic residues" evidence="3">
    <location>
        <begin position="265"/>
        <end position="277"/>
    </location>
</feature>
<dbReference type="OrthoDB" id="10560177at2759"/>
<evidence type="ECO:0000313" key="5">
    <source>
        <dbReference type="EnsemblMetazoa" id="XP_038051066.1"/>
    </source>
</evidence>
<feature type="region of interest" description="Disordered" evidence="3">
    <location>
        <begin position="154"/>
        <end position="470"/>
    </location>
</feature>
<dbReference type="AlphaFoldDB" id="A0A913ZJ30"/>
<dbReference type="Proteomes" id="UP000887568">
    <property type="component" value="Unplaced"/>
</dbReference>
<dbReference type="GO" id="GO:0071013">
    <property type="term" value="C:catalytic step 2 spliceosome"/>
    <property type="evidence" value="ECO:0007669"/>
    <property type="project" value="TreeGrafter"/>
</dbReference>